<keyword evidence="2" id="KW-1185">Reference proteome</keyword>
<dbReference type="EMBL" id="BMAT01001132">
    <property type="protein sequence ID" value="GFR80394.1"/>
    <property type="molecule type" value="Genomic_DNA"/>
</dbReference>
<comment type="caution">
    <text evidence="1">The sequence shown here is derived from an EMBL/GenBank/DDBJ whole genome shotgun (WGS) entry which is preliminary data.</text>
</comment>
<dbReference type="Proteomes" id="UP000762676">
    <property type="component" value="Unassembled WGS sequence"/>
</dbReference>
<evidence type="ECO:0000313" key="1">
    <source>
        <dbReference type="EMBL" id="GFR80394.1"/>
    </source>
</evidence>
<gene>
    <name evidence="1" type="ORF">ElyMa_000580000</name>
</gene>
<reference evidence="1 2" key="1">
    <citation type="journal article" date="2021" name="Elife">
        <title>Chloroplast acquisition without the gene transfer in kleptoplastic sea slugs, Plakobranchus ocellatus.</title>
        <authorList>
            <person name="Maeda T."/>
            <person name="Takahashi S."/>
            <person name="Yoshida T."/>
            <person name="Shimamura S."/>
            <person name="Takaki Y."/>
            <person name="Nagai Y."/>
            <person name="Toyoda A."/>
            <person name="Suzuki Y."/>
            <person name="Arimoto A."/>
            <person name="Ishii H."/>
            <person name="Satoh N."/>
            <person name="Nishiyama T."/>
            <person name="Hasebe M."/>
            <person name="Maruyama T."/>
            <person name="Minagawa J."/>
            <person name="Obokata J."/>
            <person name="Shigenobu S."/>
        </authorList>
    </citation>
    <scope>NUCLEOTIDE SEQUENCE [LARGE SCALE GENOMIC DNA]</scope>
</reference>
<organism evidence="1 2">
    <name type="scientific">Elysia marginata</name>
    <dbReference type="NCBI Taxonomy" id="1093978"/>
    <lineage>
        <taxon>Eukaryota</taxon>
        <taxon>Metazoa</taxon>
        <taxon>Spiralia</taxon>
        <taxon>Lophotrochozoa</taxon>
        <taxon>Mollusca</taxon>
        <taxon>Gastropoda</taxon>
        <taxon>Heterobranchia</taxon>
        <taxon>Euthyneura</taxon>
        <taxon>Panpulmonata</taxon>
        <taxon>Sacoglossa</taxon>
        <taxon>Placobranchoidea</taxon>
        <taxon>Plakobranchidae</taxon>
        <taxon>Elysia</taxon>
    </lineage>
</organism>
<proteinExistence type="predicted"/>
<name>A0AAV4G535_9GAST</name>
<accession>A0AAV4G535</accession>
<evidence type="ECO:0000313" key="2">
    <source>
        <dbReference type="Proteomes" id="UP000762676"/>
    </source>
</evidence>
<protein>
    <submittedName>
        <fullName evidence="1">Solute carrier family 46 member 3</fullName>
    </submittedName>
</protein>
<sequence>MLGQYCVLGGCLAEIVFFLYKTGEAMLDAAIRPYIIRAVCEDLTRDVILVNGQWAPRQQSFDNVTMTTVEPCFYLKELPDLERDVQERSVTLQHCKLVLLWPSPVPSHPLLPATRLLFLPQSQSVTTFYNLLIEAFKSSFLQIFDGHKDDDDDDDDDDNSVFNSYY</sequence>
<dbReference type="AlphaFoldDB" id="A0AAV4G535"/>